<dbReference type="PANTHER" id="PTHR23513">
    <property type="entry name" value="INTEGRAL MEMBRANE EFFLUX PROTEIN-RELATED"/>
    <property type="match status" value="1"/>
</dbReference>
<dbReference type="Gene3D" id="1.20.1250.20">
    <property type="entry name" value="MFS general substrate transporter like domains"/>
    <property type="match status" value="1"/>
</dbReference>
<keyword evidence="9" id="KW-1185">Reference proteome</keyword>
<sequence>MPIGRKLIAARSRDLLSYAAGRYASPYLRSSLATLIHSARGGGAGITRAHAVQNPPHPFSFRDFRLFWIARLATTLAQNGMVVVIGWQVYDIARASMAPRDAALWLGLIGLAQFLPLFALTLVTGWAADRLDRRVIVRLCLGAQLICAAALGTLTHAGQMSLTPLFVVAIVLGIARAFYAPAQNALGPNLVPREILPRAIALGAIASRSGAIAGPAVGGYLYALAPFAPYAFDALLFALAFFCVMLIRPVAVTAMSRQLHPWRQMLEGLHYIRRNRVVLGAISLDLFAVLLGGATAMLPIYARDILHVGAAGLGALRAAPAVGALVSALWFTYRPLRSDIGVKMLMAVAIYGVATVVFGLSRMMPLSLICLAVLGAADMLSVYVRQSLIQMSTPDEMRGRVGAVSTMFVSASNELGEAESGFLAALIGPVAAVVLGGGGAVVMAVLWARAFPELREARNFDLPK</sequence>
<dbReference type="Proteomes" id="UP000653472">
    <property type="component" value="Unassembled WGS sequence"/>
</dbReference>
<reference evidence="8" key="1">
    <citation type="submission" date="2020-03" db="EMBL/GenBank/DDBJ databases">
        <title>Solimonas marina sp. nov., isolated from deep seawater of the Pacific Ocean.</title>
        <authorList>
            <person name="Liu X."/>
            <person name="Lai Q."/>
            <person name="Sun F."/>
            <person name="Gai Y."/>
            <person name="Li G."/>
            <person name="Shao Z."/>
        </authorList>
    </citation>
    <scope>NUCLEOTIDE SEQUENCE</scope>
    <source>
        <strain evidence="8">C16B3</strain>
    </source>
</reference>
<name>A0A969W8S3_9GAMM</name>
<dbReference type="CDD" id="cd06173">
    <property type="entry name" value="MFS_MefA_like"/>
    <property type="match status" value="1"/>
</dbReference>
<evidence type="ECO:0000313" key="9">
    <source>
        <dbReference type="Proteomes" id="UP000653472"/>
    </source>
</evidence>
<dbReference type="EMBL" id="JAAVXB010000002">
    <property type="protein sequence ID" value="NKF21625.1"/>
    <property type="molecule type" value="Genomic_DNA"/>
</dbReference>
<keyword evidence="2" id="KW-0813">Transport</keyword>
<protein>
    <submittedName>
        <fullName evidence="8">MFS transporter</fullName>
    </submittedName>
</protein>
<keyword evidence="6 7" id="KW-0472">Membrane</keyword>
<dbReference type="InterPro" id="IPR036259">
    <property type="entry name" value="MFS_trans_sf"/>
</dbReference>
<proteinExistence type="predicted"/>
<feature type="transmembrane region" description="Helical" evidence="7">
    <location>
        <begin position="234"/>
        <end position="256"/>
    </location>
</feature>
<evidence type="ECO:0000256" key="2">
    <source>
        <dbReference type="ARBA" id="ARBA00022448"/>
    </source>
</evidence>
<dbReference type="PANTHER" id="PTHR23513:SF9">
    <property type="entry name" value="ENTEROBACTIN EXPORTER ENTS"/>
    <property type="match status" value="1"/>
</dbReference>
<feature type="transmembrane region" description="Helical" evidence="7">
    <location>
        <begin position="277"/>
        <end position="302"/>
    </location>
</feature>
<accession>A0A969W8S3</accession>
<feature type="transmembrane region" description="Helical" evidence="7">
    <location>
        <begin position="422"/>
        <end position="448"/>
    </location>
</feature>
<dbReference type="AlphaFoldDB" id="A0A969W8S3"/>
<keyword evidence="4 7" id="KW-0812">Transmembrane</keyword>
<keyword evidence="5 7" id="KW-1133">Transmembrane helix</keyword>
<dbReference type="SUPFAM" id="SSF103473">
    <property type="entry name" value="MFS general substrate transporter"/>
    <property type="match status" value="1"/>
</dbReference>
<dbReference type="Pfam" id="PF05977">
    <property type="entry name" value="MFS_3"/>
    <property type="match status" value="1"/>
</dbReference>
<evidence type="ECO:0000256" key="6">
    <source>
        <dbReference type="ARBA" id="ARBA00023136"/>
    </source>
</evidence>
<keyword evidence="3" id="KW-1003">Cell membrane</keyword>
<feature type="transmembrane region" description="Helical" evidence="7">
    <location>
        <begin position="314"/>
        <end position="333"/>
    </location>
</feature>
<organism evidence="8 9">
    <name type="scientific">Solimonas marina</name>
    <dbReference type="NCBI Taxonomy" id="2714601"/>
    <lineage>
        <taxon>Bacteria</taxon>
        <taxon>Pseudomonadati</taxon>
        <taxon>Pseudomonadota</taxon>
        <taxon>Gammaproteobacteria</taxon>
        <taxon>Nevskiales</taxon>
        <taxon>Nevskiaceae</taxon>
        <taxon>Solimonas</taxon>
    </lineage>
</organism>
<evidence type="ECO:0000313" key="8">
    <source>
        <dbReference type="EMBL" id="NKF21625.1"/>
    </source>
</evidence>
<evidence type="ECO:0000256" key="3">
    <source>
        <dbReference type="ARBA" id="ARBA00022475"/>
    </source>
</evidence>
<evidence type="ECO:0000256" key="4">
    <source>
        <dbReference type="ARBA" id="ARBA00022692"/>
    </source>
</evidence>
<comment type="caution">
    <text evidence="8">The sequence shown here is derived from an EMBL/GenBank/DDBJ whole genome shotgun (WGS) entry which is preliminary data.</text>
</comment>
<evidence type="ECO:0000256" key="7">
    <source>
        <dbReference type="SAM" id="Phobius"/>
    </source>
</evidence>
<feature type="transmembrane region" description="Helical" evidence="7">
    <location>
        <begin position="340"/>
        <end position="360"/>
    </location>
</feature>
<dbReference type="InterPro" id="IPR010290">
    <property type="entry name" value="TM_effector"/>
</dbReference>
<evidence type="ECO:0000256" key="1">
    <source>
        <dbReference type="ARBA" id="ARBA00004651"/>
    </source>
</evidence>
<feature type="transmembrane region" description="Helical" evidence="7">
    <location>
        <begin position="160"/>
        <end position="179"/>
    </location>
</feature>
<comment type="subcellular location">
    <subcellularLocation>
        <location evidence="1">Cell membrane</location>
        <topology evidence="1">Multi-pass membrane protein</topology>
    </subcellularLocation>
</comment>
<dbReference type="GO" id="GO:0005886">
    <property type="term" value="C:plasma membrane"/>
    <property type="evidence" value="ECO:0007669"/>
    <property type="project" value="UniProtKB-SubCell"/>
</dbReference>
<feature type="transmembrane region" description="Helical" evidence="7">
    <location>
        <begin position="135"/>
        <end position="154"/>
    </location>
</feature>
<evidence type="ECO:0000256" key="5">
    <source>
        <dbReference type="ARBA" id="ARBA00022989"/>
    </source>
</evidence>
<gene>
    <name evidence="8" type="ORF">G7Y82_04800</name>
</gene>
<feature type="transmembrane region" description="Helical" evidence="7">
    <location>
        <begin position="102"/>
        <end position="123"/>
    </location>
</feature>
<feature type="transmembrane region" description="Helical" evidence="7">
    <location>
        <begin position="68"/>
        <end position="90"/>
    </location>
</feature>
<feature type="transmembrane region" description="Helical" evidence="7">
    <location>
        <begin position="200"/>
        <end position="222"/>
    </location>
</feature>